<sequence length="85" mass="9504">MSLALARRQRSWCWNLASAQLVLEFVPANEGTKKEPISETRVPGAVLPHGPRSSLSAVFACVRALRPRRPVVVGEIRCRRRSAPW</sequence>
<organism evidence="1">
    <name type="scientific">Ixodes ricinus</name>
    <name type="common">Common tick</name>
    <name type="synonym">Acarus ricinus</name>
    <dbReference type="NCBI Taxonomy" id="34613"/>
    <lineage>
        <taxon>Eukaryota</taxon>
        <taxon>Metazoa</taxon>
        <taxon>Ecdysozoa</taxon>
        <taxon>Arthropoda</taxon>
        <taxon>Chelicerata</taxon>
        <taxon>Arachnida</taxon>
        <taxon>Acari</taxon>
        <taxon>Parasitiformes</taxon>
        <taxon>Ixodida</taxon>
        <taxon>Ixodoidea</taxon>
        <taxon>Ixodidae</taxon>
        <taxon>Ixodinae</taxon>
        <taxon>Ixodes</taxon>
    </lineage>
</organism>
<proteinExistence type="predicted"/>
<reference evidence="1" key="1">
    <citation type="submission" date="2019-12" db="EMBL/GenBank/DDBJ databases">
        <title>An insight into the sialome of adult female Ixodes ricinus ticks feeding for 6 days.</title>
        <authorList>
            <person name="Perner J."/>
            <person name="Ribeiro J.M.C."/>
        </authorList>
    </citation>
    <scope>NUCLEOTIDE SEQUENCE</scope>
    <source>
        <strain evidence="1">Semi-engorged</strain>
        <tissue evidence="1">Salivary glands</tissue>
    </source>
</reference>
<dbReference type="EMBL" id="GIFC01003253">
    <property type="protein sequence ID" value="MXU85336.1"/>
    <property type="molecule type" value="Transcribed_RNA"/>
</dbReference>
<protein>
    <submittedName>
        <fullName evidence="1">Putative secreted protein</fullName>
    </submittedName>
</protein>
<dbReference type="AlphaFoldDB" id="A0A6B0UAZ5"/>
<name>A0A6B0UAZ5_IXORI</name>
<accession>A0A6B0UAZ5</accession>
<evidence type="ECO:0000313" key="1">
    <source>
        <dbReference type="EMBL" id="MXU85336.1"/>
    </source>
</evidence>